<feature type="region of interest" description="Disordered" evidence="2">
    <location>
        <begin position="169"/>
        <end position="189"/>
    </location>
</feature>
<dbReference type="InterPro" id="IPR036116">
    <property type="entry name" value="FN3_sf"/>
</dbReference>
<dbReference type="EMBL" id="CAAALY010019888">
    <property type="protein sequence ID" value="VEL14063.1"/>
    <property type="molecule type" value="Genomic_DNA"/>
</dbReference>
<gene>
    <name evidence="4" type="ORF">PXEA_LOCUS7503</name>
</gene>
<evidence type="ECO:0000313" key="5">
    <source>
        <dbReference type="Proteomes" id="UP000784294"/>
    </source>
</evidence>
<dbReference type="SUPFAM" id="SSF49265">
    <property type="entry name" value="Fibronectin type III"/>
    <property type="match status" value="1"/>
</dbReference>
<dbReference type="Pfam" id="PF00041">
    <property type="entry name" value="fn3"/>
    <property type="match status" value="1"/>
</dbReference>
<name>A0A3S5CJS4_9PLAT</name>
<organism evidence="4 5">
    <name type="scientific">Protopolystoma xenopodis</name>
    <dbReference type="NCBI Taxonomy" id="117903"/>
    <lineage>
        <taxon>Eukaryota</taxon>
        <taxon>Metazoa</taxon>
        <taxon>Spiralia</taxon>
        <taxon>Lophotrochozoa</taxon>
        <taxon>Platyhelminthes</taxon>
        <taxon>Monogenea</taxon>
        <taxon>Polyopisthocotylea</taxon>
        <taxon>Polystomatidea</taxon>
        <taxon>Polystomatidae</taxon>
        <taxon>Protopolystoma</taxon>
    </lineage>
</organism>
<sequence length="189" mass="20047">PSDPLGVKVSDTGSNFITISWTGIKEGEGIVGFGLLVKPKNEAAPPIEIILNANIRTYTIAAIQPCKLFDITIFSLTSDNTSPGVLVEAETKLPTVTGVSGKQEMPGSIKVKWSKLDQQCFDAYRISLSSSLEELISIAEKIEEELIIPGAIPDTDYEITVATVAVGKSSPPSSPIKLKTGVFSPKGGK</sequence>
<dbReference type="InterPro" id="IPR050991">
    <property type="entry name" value="ECM_Regulatory_Proteins"/>
</dbReference>
<evidence type="ECO:0000256" key="1">
    <source>
        <dbReference type="ARBA" id="ARBA00022737"/>
    </source>
</evidence>
<dbReference type="CDD" id="cd00063">
    <property type="entry name" value="FN3"/>
    <property type="match status" value="2"/>
</dbReference>
<feature type="non-terminal residue" evidence="4">
    <location>
        <position position="189"/>
    </location>
</feature>
<dbReference type="InterPro" id="IPR013783">
    <property type="entry name" value="Ig-like_fold"/>
</dbReference>
<keyword evidence="5" id="KW-1185">Reference proteome</keyword>
<accession>A0A3S5CJS4</accession>
<evidence type="ECO:0000259" key="3">
    <source>
        <dbReference type="PROSITE" id="PS50853"/>
    </source>
</evidence>
<dbReference type="SMART" id="SM00060">
    <property type="entry name" value="FN3"/>
    <property type="match status" value="2"/>
</dbReference>
<dbReference type="PROSITE" id="PS50853">
    <property type="entry name" value="FN3"/>
    <property type="match status" value="1"/>
</dbReference>
<dbReference type="PANTHER" id="PTHR46708:SF2">
    <property type="entry name" value="FIBRONECTIN TYPE-III DOMAIN-CONTAINING PROTEIN"/>
    <property type="match status" value="1"/>
</dbReference>
<comment type="caution">
    <text evidence="4">The sequence shown here is derived from an EMBL/GenBank/DDBJ whole genome shotgun (WGS) entry which is preliminary data.</text>
</comment>
<proteinExistence type="predicted"/>
<protein>
    <recommendedName>
        <fullName evidence="3">Fibronectin type-III domain-containing protein</fullName>
    </recommendedName>
</protein>
<dbReference type="Gene3D" id="2.60.40.10">
    <property type="entry name" value="Immunoglobulins"/>
    <property type="match status" value="2"/>
</dbReference>
<feature type="domain" description="Fibronectin type-III" evidence="3">
    <location>
        <begin position="1"/>
        <end position="95"/>
    </location>
</feature>
<dbReference type="PANTHER" id="PTHR46708">
    <property type="entry name" value="TENASCIN"/>
    <property type="match status" value="1"/>
</dbReference>
<reference evidence="4" key="1">
    <citation type="submission" date="2018-11" db="EMBL/GenBank/DDBJ databases">
        <authorList>
            <consortium name="Pathogen Informatics"/>
        </authorList>
    </citation>
    <scope>NUCLEOTIDE SEQUENCE</scope>
</reference>
<dbReference type="InterPro" id="IPR003961">
    <property type="entry name" value="FN3_dom"/>
</dbReference>
<keyword evidence="1" id="KW-0677">Repeat</keyword>
<dbReference type="AlphaFoldDB" id="A0A3S5CJS4"/>
<evidence type="ECO:0000313" key="4">
    <source>
        <dbReference type="EMBL" id="VEL14063.1"/>
    </source>
</evidence>
<evidence type="ECO:0000256" key="2">
    <source>
        <dbReference type="SAM" id="MobiDB-lite"/>
    </source>
</evidence>
<dbReference type="Proteomes" id="UP000784294">
    <property type="component" value="Unassembled WGS sequence"/>
</dbReference>